<evidence type="ECO:0000313" key="3">
    <source>
        <dbReference type="Proteomes" id="UP000238164"/>
    </source>
</evidence>
<dbReference type="AlphaFoldDB" id="A0A2N9JMA0"/>
<accession>A0A2N9JMA0</accession>
<feature type="chain" id="PRO_5039433746" evidence="1">
    <location>
        <begin position="29"/>
        <end position="197"/>
    </location>
</feature>
<gene>
    <name evidence="2" type="ORF">MPLG2_3691</name>
</gene>
<keyword evidence="1" id="KW-0732">Signal</keyword>
<evidence type="ECO:0000256" key="1">
    <source>
        <dbReference type="SAM" id="SignalP"/>
    </source>
</evidence>
<dbReference type="EMBL" id="LT985188">
    <property type="protein sequence ID" value="SPD88721.1"/>
    <property type="molecule type" value="Genomic_DNA"/>
</dbReference>
<feature type="signal peptide" evidence="1">
    <location>
        <begin position="1"/>
        <end position="28"/>
    </location>
</feature>
<reference evidence="2 3" key="1">
    <citation type="submission" date="2018-02" db="EMBL/GenBank/DDBJ databases">
        <authorList>
            <person name="Cohen D.B."/>
            <person name="Kent A.D."/>
        </authorList>
    </citation>
    <scope>NUCLEOTIDE SEQUENCE [LARGE SCALE GENOMIC DNA]</scope>
    <source>
        <strain evidence="2">1</strain>
    </source>
</reference>
<dbReference type="KEGG" id="mgg:MPLG2_3691"/>
<proteinExistence type="predicted"/>
<protein>
    <submittedName>
        <fullName evidence="2">Uncharacterized protein</fullName>
    </submittedName>
</protein>
<sequence>MMSNGRSRALFLASTALIAVGLPVPTAAADGLPASTCATSSRNTGAQSRPQATTPNVCCVVATNYSVSGTDTRIAFNGVPTFKDGPGGTITVSRAYSGSATFTVTAGAESEVGAVLAKAKVSLSASLALSNSTTTTHTYSRGIAAGKYGHVQYVSWGQTVTYRKYRINSNCSTTTLATGKIKYPSSEEGWYYWETAS</sequence>
<dbReference type="Proteomes" id="UP000238164">
    <property type="component" value="Chromosome 1"/>
</dbReference>
<evidence type="ECO:0000313" key="2">
    <source>
        <dbReference type="EMBL" id="SPD88721.1"/>
    </source>
</evidence>
<organism evidence="2 3">
    <name type="scientific">Micropruina glycogenica</name>
    <dbReference type="NCBI Taxonomy" id="75385"/>
    <lineage>
        <taxon>Bacteria</taxon>
        <taxon>Bacillati</taxon>
        <taxon>Actinomycetota</taxon>
        <taxon>Actinomycetes</taxon>
        <taxon>Propionibacteriales</taxon>
        <taxon>Nocardioidaceae</taxon>
        <taxon>Micropruina</taxon>
    </lineage>
</organism>
<name>A0A2N9JMA0_9ACTN</name>
<keyword evidence="3" id="KW-1185">Reference proteome</keyword>